<dbReference type="Gramene" id="Os11t0691050-00">
    <property type="protein sequence ID" value="Os11t0691050-00"/>
    <property type="gene ID" value="Os11g0691050"/>
</dbReference>
<sequence>MNSKTSMGTSVSMQHPMRRTTLSCRICDWTMISFTDAFWPSVPSPLELMDFLKAISFTNSYLPLPYRPHRRCPSRSWFSSCLLSCQAAPA</sequence>
<gene>
    <name evidence="1" type="ordered locus">Os11g0691050</name>
    <name evidence="1" type="ORF">OSNPB_110691050</name>
</gene>
<accession>A0A0N7KTD5</accession>
<dbReference type="InParanoid" id="A0A0N7KTD5"/>
<reference evidence="2" key="1">
    <citation type="journal article" date="2005" name="Nature">
        <title>The map-based sequence of the rice genome.</title>
        <authorList>
            <consortium name="International rice genome sequencing project (IRGSP)"/>
            <person name="Matsumoto T."/>
            <person name="Wu J."/>
            <person name="Kanamori H."/>
            <person name="Katayose Y."/>
            <person name="Fujisawa M."/>
            <person name="Namiki N."/>
            <person name="Mizuno H."/>
            <person name="Yamamoto K."/>
            <person name="Antonio B.A."/>
            <person name="Baba T."/>
            <person name="Sakata K."/>
            <person name="Nagamura Y."/>
            <person name="Aoki H."/>
            <person name="Arikawa K."/>
            <person name="Arita K."/>
            <person name="Bito T."/>
            <person name="Chiden Y."/>
            <person name="Fujitsuka N."/>
            <person name="Fukunaka R."/>
            <person name="Hamada M."/>
            <person name="Harada C."/>
            <person name="Hayashi A."/>
            <person name="Hijishita S."/>
            <person name="Honda M."/>
            <person name="Hosokawa S."/>
            <person name="Ichikawa Y."/>
            <person name="Idonuma A."/>
            <person name="Iijima M."/>
            <person name="Ikeda M."/>
            <person name="Ikeno M."/>
            <person name="Ito K."/>
            <person name="Ito S."/>
            <person name="Ito T."/>
            <person name="Ito Y."/>
            <person name="Ito Y."/>
            <person name="Iwabuchi A."/>
            <person name="Kamiya K."/>
            <person name="Karasawa W."/>
            <person name="Kurita K."/>
            <person name="Katagiri S."/>
            <person name="Kikuta A."/>
            <person name="Kobayashi H."/>
            <person name="Kobayashi N."/>
            <person name="Machita K."/>
            <person name="Maehara T."/>
            <person name="Masukawa M."/>
            <person name="Mizubayashi T."/>
            <person name="Mukai Y."/>
            <person name="Nagasaki H."/>
            <person name="Nagata Y."/>
            <person name="Naito S."/>
            <person name="Nakashima M."/>
            <person name="Nakama Y."/>
            <person name="Nakamichi Y."/>
            <person name="Nakamura M."/>
            <person name="Meguro A."/>
            <person name="Negishi M."/>
            <person name="Ohta I."/>
            <person name="Ohta T."/>
            <person name="Okamoto M."/>
            <person name="Ono N."/>
            <person name="Saji S."/>
            <person name="Sakaguchi M."/>
            <person name="Sakai K."/>
            <person name="Shibata M."/>
            <person name="Shimokawa T."/>
            <person name="Song J."/>
            <person name="Takazaki Y."/>
            <person name="Terasawa K."/>
            <person name="Tsugane M."/>
            <person name="Tsuji K."/>
            <person name="Ueda S."/>
            <person name="Waki K."/>
            <person name="Yamagata H."/>
            <person name="Yamamoto M."/>
            <person name="Yamamoto S."/>
            <person name="Yamane H."/>
            <person name="Yoshiki S."/>
            <person name="Yoshihara R."/>
            <person name="Yukawa K."/>
            <person name="Zhong H."/>
            <person name="Yano M."/>
            <person name="Yuan Q."/>
            <person name="Ouyang S."/>
            <person name="Liu J."/>
            <person name="Jones K.M."/>
            <person name="Gansberger K."/>
            <person name="Moffat K."/>
            <person name="Hill J."/>
            <person name="Bera J."/>
            <person name="Fadrosh D."/>
            <person name="Jin S."/>
            <person name="Johri S."/>
            <person name="Kim M."/>
            <person name="Overton L."/>
            <person name="Reardon M."/>
            <person name="Tsitrin T."/>
            <person name="Vuong H."/>
            <person name="Weaver B."/>
            <person name="Ciecko A."/>
            <person name="Tallon L."/>
            <person name="Jackson J."/>
            <person name="Pai G."/>
            <person name="Aken S.V."/>
            <person name="Utterback T."/>
            <person name="Reidmuller S."/>
            <person name="Feldblyum T."/>
            <person name="Hsiao J."/>
            <person name="Zismann V."/>
            <person name="Iobst S."/>
            <person name="de Vazeille A.R."/>
            <person name="Buell C.R."/>
            <person name="Ying K."/>
            <person name="Li Y."/>
            <person name="Lu T."/>
            <person name="Huang Y."/>
            <person name="Zhao Q."/>
            <person name="Feng Q."/>
            <person name="Zhang L."/>
            <person name="Zhu J."/>
            <person name="Weng Q."/>
            <person name="Mu J."/>
            <person name="Lu Y."/>
            <person name="Fan D."/>
            <person name="Liu Y."/>
            <person name="Guan J."/>
            <person name="Zhang Y."/>
            <person name="Yu S."/>
            <person name="Liu X."/>
            <person name="Zhang Y."/>
            <person name="Hong G."/>
            <person name="Han B."/>
            <person name="Choisne N."/>
            <person name="Demange N."/>
            <person name="Orjeda G."/>
            <person name="Samain S."/>
            <person name="Cattolico L."/>
            <person name="Pelletier E."/>
            <person name="Couloux A."/>
            <person name="Segurens B."/>
            <person name="Wincker P."/>
            <person name="D'Hont A."/>
            <person name="Scarpelli C."/>
            <person name="Weissenbach J."/>
            <person name="Salanoubat M."/>
            <person name="Quetier F."/>
            <person name="Yu Y."/>
            <person name="Kim H.R."/>
            <person name="Rambo T."/>
            <person name="Currie J."/>
            <person name="Collura K."/>
            <person name="Luo M."/>
            <person name="Yang T."/>
            <person name="Ammiraju J.S.S."/>
            <person name="Engler F."/>
            <person name="Soderlund C."/>
            <person name="Wing R.A."/>
            <person name="Palmer L.E."/>
            <person name="de la Bastide M."/>
            <person name="Spiegel L."/>
            <person name="Nascimento L."/>
            <person name="Zutavern T."/>
            <person name="O'Shaughnessy A."/>
            <person name="Dike S."/>
            <person name="Dedhia N."/>
            <person name="Preston R."/>
            <person name="Balija V."/>
            <person name="McCombie W.R."/>
            <person name="Chow T."/>
            <person name="Chen H."/>
            <person name="Chung M."/>
            <person name="Chen C."/>
            <person name="Shaw J."/>
            <person name="Wu H."/>
            <person name="Hsiao K."/>
            <person name="Chao Y."/>
            <person name="Chu M."/>
            <person name="Cheng C."/>
            <person name="Hour A."/>
            <person name="Lee P."/>
            <person name="Lin S."/>
            <person name="Lin Y."/>
            <person name="Liou J."/>
            <person name="Liu S."/>
            <person name="Hsing Y."/>
            <person name="Raghuvanshi S."/>
            <person name="Mohanty A."/>
            <person name="Bharti A.K."/>
            <person name="Gaur A."/>
            <person name="Gupta V."/>
            <person name="Kumar D."/>
            <person name="Ravi V."/>
            <person name="Vij S."/>
            <person name="Kapur A."/>
            <person name="Khurana P."/>
            <person name="Khurana P."/>
            <person name="Khurana J.P."/>
            <person name="Tyagi A.K."/>
            <person name="Gaikwad K."/>
            <person name="Singh A."/>
            <person name="Dalal V."/>
            <person name="Srivastava S."/>
            <person name="Dixit A."/>
            <person name="Pal A.K."/>
            <person name="Ghazi I.A."/>
            <person name="Yadav M."/>
            <person name="Pandit A."/>
            <person name="Bhargava A."/>
            <person name="Sureshbabu K."/>
            <person name="Batra K."/>
            <person name="Sharma T.R."/>
            <person name="Mohapatra T."/>
            <person name="Singh N.K."/>
            <person name="Messing J."/>
            <person name="Nelson A.B."/>
            <person name="Fuks G."/>
            <person name="Kavchok S."/>
            <person name="Keizer G."/>
            <person name="Linton E."/>
            <person name="Llaca V."/>
            <person name="Song R."/>
            <person name="Tanyolac B."/>
            <person name="Young S."/>
            <person name="Ho-Il K."/>
            <person name="Hahn J.H."/>
            <person name="Sangsakoo G."/>
            <person name="Vanavichit A."/>
            <person name="de Mattos Luiz.A.T."/>
            <person name="Zimmer P.D."/>
            <person name="Malone G."/>
            <person name="Dellagostin O."/>
            <person name="de Oliveira A.C."/>
            <person name="Bevan M."/>
            <person name="Bancroft I."/>
            <person name="Minx P."/>
            <person name="Cordum H."/>
            <person name="Wilson R."/>
            <person name="Cheng Z."/>
            <person name="Jin W."/>
            <person name="Jiang J."/>
            <person name="Leong S.A."/>
            <person name="Iwama H."/>
            <person name="Gojobori T."/>
            <person name="Itoh T."/>
            <person name="Niimura Y."/>
            <person name="Fujii Y."/>
            <person name="Habara T."/>
            <person name="Sakai H."/>
            <person name="Sato Y."/>
            <person name="Wilson G."/>
            <person name="Kumar K."/>
            <person name="McCouch S."/>
            <person name="Juretic N."/>
            <person name="Hoen D."/>
            <person name="Wright S."/>
            <person name="Bruskiewich R."/>
            <person name="Bureau T."/>
            <person name="Miyao A."/>
            <person name="Hirochika H."/>
            <person name="Nishikawa T."/>
            <person name="Kadowaki K."/>
            <person name="Sugiura M."/>
            <person name="Burr B."/>
            <person name="Sasaki T."/>
        </authorList>
    </citation>
    <scope>NUCLEOTIDE SEQUENCE [LARGE SCALE GENOMIC DNA]</scope>
    <source>
        <strain evidence="2">cv. Nipponbare</strain>
    </source>
</reference>
<reference evidence="1 2" key="2">
    <citation type="journal article" date="2013" name="Plant Cell Physiol.">
        <title>Rice Annotation Project Database (RAP-DB): an integrative and interactive database for rice genomics.</title>
        <authorList>
            <person name="Sakai H."/>
            <person name="Lee S.S."/>
            <person name="Tanaka T."/>
            <person name="Numa H."/>
            <person name="Kim J."/>
            <person name="Kawahara Y."/>
            <person name="Wakimoto H."/>
            <person name="Yang C.C."/>
            <person name="Iwamoto M."/>
            <person name="Abe T."/>
            <person name="Yamada Y."/>
            <person name="Muto A."/>
            <person name="Inokuchi H."/>
            <person name="Ikemura T."/>
            <person name="Matsumoto T."/>
            <person name="Sasaki T."/>
            <person name="Itoh T."/>
        </authorList>
    </citation>
    <scope>NUCLEOTIDE SEQUENCE [LARGE SCALE GENOMIC DNA]</scope>
    <source>
        <strain evidence="2">cv. Nipponbare</strain>
    </source>
</reference>
<reference evidence="1 2" key="3">
    <citation type="journal article" date="2013" name="Rice">
        <title>Improvement of the Oryza sativa Nipponbare reference genome using next generation sequence and optical map data.</title>
        <authorList>
            <person name="Kawahara Y."/>
            <person name="de la Bastide M."/>
            <person name="Hamilton J.P."/>
            <person name="Kanamori H."/>
            <person name="McCombie W.R."/>
            <person name="Ouyang S."/>
            <person name="Schwartz D.C."/>
            <person name="Tanaka T."/>
            <person name="Wu J."/>
            <person name="Zhou S."/>
            <person name="Childs K.L."/>
            <person name="Davidson R.M."/>
            <person name="Lin H."/>
            <person name="Quesada-Ocampo L."/>
            <person name="Vaillancourt B."/>
            <person name="Sakai H."/>
            <person name="Lee S.S."/>
            <person name="Kim J."/>
            <person name="Numa H."/>
            <person name="Itoh T."/>
            <person name="Buell C.R."/>
            <person name="Matsumoto T."/>
        </authorList>
    </citation>
    <scope>NUCLEOTIDE SEQUENCE [LARGE SCALE GENOMIC DNA]</scope>
    <source>
        <strain evidence="2">cv. Nipponbare</strain>
    </source>
</reference>
<dbReference type="AlphaFoldDB" id="A0A0N7KTD5"/>
<dbReference type="PaxDb" id="39947-A0A0N7KTD5"/>
<name>A0A0N7KTD5_ORYSJ</name>
<dbReference type="Proteomes" id="UP000059680">
    <property type="component" value="Chromosome 11"/>
</dbReference>
<evidence type="ECO:0000313" key="1">
    <source>
        <dbReference type="EMBL" id="BAT15314.1"/>
    </source>
</evidence>
<dbReference type="EMBL" id="AP014967">
    <property type="protein sequence ID" value="BAT15314.1"/>
    <property type="molecule type" value="Genomic_DNA"/>
</dbReference>
<protein>
    <submittedName>
        <fullName evidence="1">Os11g0691050 protein</fullName>
    </submittedName>
</protein>
<evidence type="ECO:0000313" key="2">
    <source>
        <dbReference type="Proteomes" id="UP000059680"/>
    </source>
</evidence>
<organism evidence="1 2">
    <name type="scientific">Oryza sativa subsp. japonica</name>
    <name type="common">Rice</name>
    <dbReference type="NCBI Taxonomy" id="39947"/>
    <lineage>
        <taxon>Eukaryota</taxon>
        <taxon>Viridiplantae</taxon>
        <taxon>Streptophyta</taxon>
        <taxon>Embryophyta</taxon>
        <taxon>Tracheophyta</taxon>
        <taxon>Spermatophyta</taxon>
        <taxon>Magnoliopsida</taxon>
        <taxon>Liliopsida</taxon>
        <taxon>Poales</taxon>
        <taxon>Poaceae</taxon>
        <taxon>BOP clade</taxon>
        <taxon>Oryzoideae</taxon>
        <taxon>Oryzeae</taxon>
        <taxon>Oryzinae</taxon>
        <taxon>Oryza</taxon>
        <taxon>Oryza sativa</taxon>
    </lineage>
</organism>
<proteinExistence type="predicted"/>
<keyword evidence="2" id="KW-1185">Reference proteome</keyword>